<dbReference type="OrthoDB" id="5975800at2759"/>
<evidence type="ECO:0000256" key="1">
    <source>
        <dbReference type="PROSITE-ProRule" id="PRU00176"/>
    </source>
</evidence>
<dbReference type="AlphaFoldDB" id="A7S9R1"/>
<evidence type="ECO:0000256" key="2">
    <source>
        <dbReference type="SAM" id="MobiDB-lite"/>
    </source>
</evidence>
<organism evidence="4 5">
    <name type="scientific">Nematostella vectensis</name>
    <name type="common">Starlet sea anemone</name>
    <dbReference type="NCBI Taxonomy" id="45351"/>
    <lineage>
        <taxon>Eukaryota</taxon>
        <taxon>Metazoa</taxon>
        <taxon>Cnidaria</taxon>
        <taxon>Anthozoa</taxon>
        <taxon>Hexacorallia</taxon>
        <taxon>Actiniaria</taxon>
        <taxon>Edwardsiidae</taxon>
        <taxon>Nematostella</taxon>
    </lineage>
</organism>
<dbReference type="EMBL" id="DS469605">
    <property type="protein sequence ID" value="EDO39554.1"/>
    <property type="molecule type" value="Genomic_DNA"/>
</dbReference>
<feature type="region of interest" description="Disordered" evidence="2">
    <location>
        <begin position="44"/>
        <end position="65"/>
    </location>
</feature>
<dbReference type="InterPro" id="IPR000504">
    <property type="entry name" value="RRM_dom"/>
</dbReference>
<dbReference type="PROSITE" id="PS50102">
    <property type="entry name" value="RRM"/>
    <property type="match status" value="1"/>
</dbReference>
<name>A7S9R1_NEMVE</name>
<proteinExistence type="predicted"/>
<gene>
    <name evidence="4" type="ORF">NEMVEDRAFT_v1g243811</name>
</gene>
<dbReference type="HOGENOM" id="CLU_1397874_0_0_1"/>
<keyword evidence="5" id="KW-1185">Reference proteome</keyword>
<dbReference type="InterPro" id="IPR012677">
    <property type="entry name" value="Nucleotide-bd_a/b_plait_sf"/>
</dbReference>
<dbReference type="STRING" id="45351.A7S9R1"/>
<evidence type="ECO:0000259" key="3">
    <source>
        <dbReference type="PROSITE" id="PS50102"/>
    </source>
</evidence>
<dbReference type="SUPFAM" id="SSF54928">
    <property type="entry name" value="RNA-binding domain, RBD"/>
    <property type="match status" value="1"/>
</dbReference>
<dbReference type="Gene3D" id="3.30.70.330">
    <property type="match status" value="1"/>
</dbReference>
<dbReference type="Pfam" id="PF00076">
    <property type="entry name" value="RRM_1"/>
    <property type="match status" value="1"/>
</dbReference>
<dbReference type="CDD" id="cd00590">
    <property type="entry name" value="RRM_SF"/>
    <property type="match status" value="1"/>
</dbReference>
<accession>A7S9R1</accession>
<evidence type="ECO:0000313" key="5">
    <source>
        <dbReference type="Proteomes" id="UP000001593"/>
    </source>
</evidence>
<keyword evidence="1" id="KW-0694">RNA-binding</keyword>
<protein>
    <recommendedName>
        <fullName evidence="3">RRM domain-containing protein</fullName>
    </recommendedName>
</protein>
<dbReference type="Proteomes" id="UP000001593">
    <property type="component" value="Unassembled WGS sequence"/>
</dbReference>
<dbReference type="KEGG" id="nve:5511166"/>
<dbReference type="InterPro" id="IPR035979">
    <property type="entry name" value="RBD_domain_sf"/>
</dbReference>
<sequence>MISSKGAVMSRNDMVTLESIIQKGSVGTDHKQLQSAILQLMKSNSSADEDTSVNHSTDEQGVESAKTRHVESSLEHASGDVRVHNPNQMVYRRSHSYPELSHFLTASESDVNDDDVFLPSHIKTRTMSTRELNRWRLTLFSVFVGRLPYDITKRELAQLFDQIGPVQDLYIAPREGSMSYTYGWVVYFLWIGRLY</sequence>
<evidence type="ECO:0000313" key="4">
    <source>
        <dbReference type="EMBL" id="EDO39554.1"/>
    </source>
</evidence>
<feature type="domain" description="RRM" evidence="3">
    <location>
        <begin position="140"/>
        <end position="187"/>
    </location>
</feature>
<dbReference type="InParanoid" id="A7S9R1"/>
<reference evidence="4 5" key="1">
    <citation type="journal article" date="2007" name="Science">
        <title>Sea anemone genome reveals ancestral eumetazoan gene repertoire and genomic organization.</title>
        <authorList>
            <person name="Putnam N.H."/>
            <person name="Srivastava M."/>
            <person name="Hellsten U."/>
            <person name="Dirks B."/>
            <person name="Chapman J."/>
            <person name="Salamov A."/>
            <person name="Terry A."/>
            <person name="Shapiro H."/>
            <person name="Lindquist E."/>
            <person name="Kapitonov V.V."/>
            <person name="Jurka J."/>
            <person name="Genikhovich G."/>
            <person name="Grigoriev I.V."/>
            <person name="Lucas S.M."/>
            <person name="Steele R.E."/>
            <person name="Finnerty J.R."/>
            <person name="Technau U."/>
            <person name="Martindale M.Q."/>
            <person name="Rokhsar D.S."/>
        </authorList>
    </citation>
    <scope>NUCLEOTIDE SEQUENCE [LARGE SCALE GENOMIC DNA]</scope>
    <source>
        <strain evidence="5">CH2 X CH6</strain>
    </source>
</reference>
<dbReference type="GO" id="GO:0003723">
    <property type="term" value="F:RNA binding"/>
    <property type="evidence" value="ECO:0007669"/>
    <property type="project" value="UniProtKB-UniRule"/>
</dbReference>